<reference evidence="2 3" key="1">
    <citation type="journal article" date="2017" name="Nature">
        <title>The Apostasia genome and the evolution of orchids.</title>
        <authorList>
            <person name="Zhang G.Q."/>
            <person name="Liu K.W."/>
            <person name="Li Z."/>
            <person name="Lohaus R."/>
            <person name="Hsiao Y.Y."/>
            <person name="Niu S.C."/>
            <person name="Wang J.Y."/>
            <person name="Lin Y.C."/>
            <person name="Xu Q."/>
            <person name="Chen L.J."/>
            <person name="Yoshida K."/>
            <person name="Fujiwara S."/>
            <person name="Wang Z.W."/>
            <person name="Zhang Y.Q."/>
            <person name="Mitsuda N."/>
            <person name="Wang M."/>
            <person name="Liu G.H."/>
            <person name="Pecoraro L."/>
            <person name="Huang H.X."/>
            <person name="Xiao X.J."/>
            <person name="Lin M."/>
            <person name="Wu X.Y."/>
            <person name="Wu W.L."/>
            <person name="Chen Y.Y."/>
            <person name="Chang S.B."/>
            <person name="Sakamoto S."/>
            <person name="Ohme-Takagi M."/>
            <person name="Yagi M."/>
            <person name="Zeng S.J."/>
            <person name="Shen C.Y."/>
            <person name="Yeh C.M."/>
            <person name="Luo Y.B."/>
            <person name="Tsai W.C."/>
            <person name="Van de Peer Y."/>
            <person name="Liu Z.J."/>
        </authorList>
    </citation>
    <scope>NUCLEOTIDE SEQUENCE [LARGE SCALE GENOMIC DNA]</scope>
    <source>
        <strain evidence="3">cv. Shenzhen</strain>
        <tissue evidence="2">Stem</tissue>
    </source>
</reference>
<accession>A0A2H9ZSQ9</accession>
<keyword evidence="3" id="KW-1185">Reference proteome</keyword>
<dbReference type="Proteomes" id="UP000236161">
    <property type="component" value="Unassembled WGS sequence"/>
</dbReference>
<organism evidence="2 3">
    <name type="scientific">Apostasia shenzhenica</name>
    <dbReference type="NCBI Taxonomy" id="1088818"/>
    <lineage>
        <taxon>Eukaryota</taxon>
        <taxon>Viridiplantae</taxon>
        <taxon>Streptophyta</taxon>
        <taxon>Embryophyta</taxon>
        <taxon>Tracheophyta</taxon>
        <taxon>Spermatophyta</taxon>
        <taxon>Magnoliopsida</taxon>
        <taxon>Liliopsida</taxon>
        <taxon>Asparagales</taxon>
        <taxon>Orchidaceae</taxon>
        <taxon>Apostasioideae</taxon>
        <taxon>Apostasia</taxon>
    </lineage>
</organism>
<feature type="region of interest" description="Disordered" evidence="1">
    <location>
        <begin position="1"/>
        <end position="23"/>
    </location>
</feature>
<name>A0A2H9ZSQ9_9ASPA</name>
<gene>
    <name evidence="2" type="ORF">AXF42_Ash021355</name>
</gene>
<evidence type="ECO:0000313" key="2">
    <source>
        <dbReference type="EMBL" id="PKA46308.1"/>
    </source>
</evidence>
<evidence type="ECO:0000313" key="3">
    <source>
        <dbReference type="Proteomes" id="UP000236161"/>
    </source>
</evidence>
<evidence type="ECO:0000256" key="1">
    <source>
        <dbReference type="SAM" id="MobiDB-lite"/>
    </source>
</evidence>
<sequence>MRKLPQGLHLMGGSPGGEVSRRAPPNLSALRKCGALIDERTLWGCRNDLPKVYLVFGTPGTASRGLCRGVFDGRGYRGNPTSPSNRSRILQKCCGGWYCYGNAPSRGTSVGAVASEREIGVGMISKVRRASKVRCAD</sequence>
<dbReference type="AlphaFoldDB" id="A0A2H9ZSQ9"/>
<proteinExistence type="predicted"/>
<protein>
    <submittedName>
        <fullName evidence="2">Uncharacterized protein</fullName>
    </submittedName>
</protein>
<dbReference type="EMBL" id="KZ454337">
    <property type="protein sequence ID" value="PKA46308.1"/>
    <property type="molecule type" value="Genomic_DNA"/>
</dbReference>